<dbReference type="EMBL" id="JARBCY010000052">
    <property type="protein sequence ID" value="MEF3318727.1"/>
    <property type="molecule type" value="Genomic_DNA"/>
</dbReference>
<sequence length="244" mass="28941">MMYGDFAYFYDKLMYDLDYEKIYKFIVDLLGKKSLEPKLILEMACGTGGLTEKLARDYKLQAFDLSDDMLSVCQNKIRSKNLKLFKQNMAGFSAPSTYDAIISVGDSLNYLTDERDFEAAIKSTYAYLKEDGIFIFDLNTEYKFKNIPPVTVDEVDDVLYIWENIYDEEEKLNTYGVNFFRNIRDNDYRRFYEEHLERAYDLSLVKNLLEKIGFKEIEVYDDYEFKEVGEKTSRYTLVARKFYK</sequence>
<dbReference type="InterPro" id="IPR029063">
    <property type="entry name" value="SAM-dependent_MTases_sf"/>
</dbReference>
<comment type="caution">
    <text evidence="3">The sequence shown here is derived from an EMBL/GenBank/DDBJ whole genome shotgun (WGS) entry which is preliminary data.</text>
</comment>
<keyword evidence="3" id="KW-0489">Methyltransferase</keyword>
<dbReference type="GO" id="GO:0008168">
    <property type="term" value="F:methyltransferase activity"/>
    <property type="evidence" value="ECO:0007669"/>
    <property type="project" value="UniProtKB-KW"/>
</dbReference>
<reference evidence="3 4" key="1">
    <citation type="submission" date="2022-11" db="EMBL/GenBank/DDBJ databases">
        <title>The First Case of Preauricular Fistular Abscess Caused by Peptoniphilus grossensis.</title>
        <authorList>
            <person name="Byun J.-H."/>
        </authorList>
    </citation>
    <scope>NUCLEOTIDE SEQUENCE [LARGE SCALE GENOMIC DNA]</scope>
    <source>
        <strain evidence="3 4">GYB008</strain>
    </source>
</reference>
<keyword evidence="1" id="KW-0808">Transferase</keyword>
<proteinExistence type="predicted"/>
<dbReference type="Gene3D" id="3.40.50.150">
    <property type="entry name" value="Vaccinia Virus protein VP39"/>
    <property type="match status" value="1"/>
</dbReference>
<dbReference type="CDD" id="cd02440">
    <property type="entry name" value="AdoMet_MTases"/>
    <property type="match status" value="1"/>
</dbReference>
<name>A0ABU7XCX8_9FIRM</name>
<evidence type="ECO:0000259" key="2">
    <source>
        <dbReference type="Pfam" id="PF13649"/>
    </source>
</evidence>
<evidence type="ECO:0000313" key="3">
    <source>
        <dbReference type="EMBL" id="MEF3318727.1"/>
    </source>
</evidence>
<dbReference type="InterPro" id="IPR041698">
    <property type="entry name" value="Methyltransf_25"/>
</dbReference>
<dbReference type="GO" id="GO:0032259">
    <property type="term" value="P:methylation"/>
    <property type="evidence" value="ECO:0007669"/>
    <property type="project" value="UniProtKB-KW"/>
</dbReference>
<dbReference type="SUPFAM" id="SSF53335">
    <property type="entry name" value="S-adenosyl-L-methionine-dependent methyltransferases"/>
    <property type="match status" value="1"/>
</dbReference>
<dbReference type="Proteomes" id="UP001328425">
    <property type="component" value="Unassembled WGS sequence"/>
</dbReference>
<gene>
    <name evidence="3" type="ORF">PV361_08430</name>
</gene>
<evidence type="ECO:0000256" key="1">
    <source>
        <dbReference type="ARBA" id="ARBA00022679"/>
    </source>
</evidence>
<accession>A0ABU7XCX8</accession>
<dbReference type="PANTHER" id="PTHR43861">
    <property type="entry name" value="TRANS-ACONITATE 2-METHYLTRANSFERASE-RELATED"/>
    <property type="match status" value="1"/>
</dbReference>
<protein>
    <submittedName>
        <fullName evidence="3">Methyltransferase domain-containing protein</fullName>
    </submittedName>
</protein>
<organism evidence="3 4">
    <name type="scientific">Peptoniphilus grossensis</name>
    <dbReference type="NCBI Taxonomy" id="1465756"/>
    <lineage>
        <taxon>Bacteria</taxon>
        <taxon>Bacillati</taxon>
        <taxon>Bacillota</taxon>
        <taxon>Tissierellia</taxon>
        <taxon>Tissierellales</taxon>
        <taxon>Peptoniphilaceae</taxon>
        <taxon>Peptoniphilus</taxon>
    </lineage>
</organism>
<dbReference type="Pfam" id="PF13649">
    <property type="entry name" value="Methyltransf_25"/>
    <property type="match status" value="1"/>
</dbReference>
<keyword evidence="4" id="KW-1185">Reference proteome</keyword>
<feature type="domain" description="Methyltransferase" evidence="2">
    <location>
        <begin position="40"/>
        <end position="132"/>
    </location>
</feature>
<dbReference type="Gene3D" id="2.20.25.110">
    <property type="entry name" value="S-adenosyl-L-methionine-dependent methyltransferases"/>
    <property type="match status" value="1"/>
</dbReference>
<evidence type="ECO:0000313" key="4">
    <source>
        <dbReference type="Proteomes" id="UP001328425"/>
    </source>
</evidence>
<dbReference type="RefSeq" id="WP_332087734.1">
    <property type="nucleotide sequence ID" value="NZ_JARBCY010000052.1"/>
</dbReference>